<dbReference type="GO" id="GO:0005737">
    <property type="term" value="C:cytoplasm"/>
    <property type="evidence" value="ECO:0007669"/>
    <property type="project" value="TreeGrafter"/>
</dbReference>
<gene>
    <name evidence="2" type="ORF">SSPO_000540</name>
</gene>
<dbReference type="PROSITE" id="PS50075">
    <property type="entry name" value="CARRIER"/>
    <property type="match status" value="1"/>
</dbReference>
<evidence type="ECO:0000313" key="2">
    <source>
        <dbReference type="EMBL" id="BBJ37336.1"/>
    </source>
</evidence>
<feature type="domain" description="Carrier" evidence="1">
    <location>
        <begin position="203"/>
        <end position="278"/>
    </location>
</feature>
<dbReference type="SUPFAM" id="SSF52777">
    <property type="entry name" value="CoA-dependent acyltransferases"/>
    <property type="match status" value="1"/>
</dbReference>
<protein>
    <recommendedName>
        <fullName evidence="1">Carrier domain-containing protein</fullName>
    </recommendedName>
</protein>
<dbReference type="Pfam" id="PF00550">
    <property type="entry name" value="PP-binding"/>
    <property type="match status" value="1"/>
</dbReference>
<dbReference type="InterPro" id="IPR009081">
    <property type="entry name" value="PP-bd_ACP"/>
</dbReference>
<evidence type="ECO:0000259" key="1">
    <source>
        <dbReference type="PROSITE" id="PS50075"/>
    </source>
</evidence>
<evidence type="ECO:0000313" key="3">
    <source>
        <dbReference type="Proteomes" id="UP000463951"/>
    </source>
</evidence>
<dbReference type="AlphaFoldDB" id="A0A499UKH2"/>
<dbReference type="GO" id="GO:0003824">
    <property type="term" value="F:catalytic activity"/>
    <property type="evidence" value="ECO:0007669"/>
    <property type="project" value="InterPro"/>
</dbReference>
<dbReference type="GO" id="GO:0044550">
    <property type="term" value="P:secondary metabolite biosynthetic process"/>
    <property type="evidence" value="ECO:0007669"/>
    <property type="project" value="TreeGrafter"/>
</dbReference>
<dbReference type="Proteomes" id="UP000463951">
    <property type="component" value="Chromosome"/>
</dbReference>
<dbReference type="Gene3D" id="3.30.559.30">
    <property type="entry name" value="Nonribosomal peptide synthetase, condensation domain"/>
    <property type="match status" value="1"/>
</dbReference>
<name>A0A499UKH2_9ACTN</name>
<organism evidence="2 3">
    <name type="scientific">Streptomyces antimycoticus</name>
    <dbReference type="NCBI Taxonomy" id="68175"/>
    <lineage>
        <taxon>Bacteria</taxon>
        <taxon>Bacillati</taxon>
        <taxon>Actinomycetota</taxon>
        <taxon>Actinomycetes</taxon>
        <taxon>Kitasatosporales</taxon>
        <taxon>Streptomycetaceae</taxon>
        <taxon>Streptomyces</taxon>
        <taxon>Streptomyces violaceusniger group</taxon>
    </lineage>
</organism>
<dbReference type="SUPFAM" id="SSF47336">
    <property type="entry name" value="ACP-like"/>
    <property type="match status" value="1"/>
</dbReference>
<sequence>MRQAADEHRLPLKSLLLAVHLRVLAEESGSSTPLTGLVASARPAEEGGDRTLGLFLNTLPLCVGVASRSLLQLAELAWQAERDMMGHHTCPLADIERELGRGPLFDVFFNYTKFHRLDGPVRHTSRSVDGHGVSSDVAFCLTVDFEAVPVSEEVRFTLQYDRQRLDEHRIAAMAHRYTSLLEALVETPSAPLPPVERTAAADDEHAAWPERVAHIWQRLTGAAPGTPESDFFDVGGTSLLALRFVATLRDQYGITVELGDFNRARRYGALVELVRHGRQAPT</sequence>
<dbReference type="EMBL" id="AP019620">
    <property type="protein sequence ID" value="BBJ37336.1"/>
    <property type="molecule type" value="Genomic_DNA"/>
</dbReference>
<proteinExistence type="predicted"/>
<dbReference type="InterPro" id="IPR001242">
    <property type="entry name" value="Condensation_dom"/>
</dbReference>
<dbReference type="PANTHER" id="PTHR45527">
    <property type="entry name" value="NONRIBOSOMAL PEPTIDE SYNTHETASE"/>
    <property type="match status" value="1"/>
</dbReference>
<dbReference type="GO" id="GO:0031177">
    <property type="term" value="F:phosphopantetheine binding"/>
    <property type="evidence" value="ECO:0007669"/>
    <property type="project" value="TreeGrafter"/>
</dbReference>
<dbReference type="Pfam" id="PF00668">
    <property type="entry name" value="Condensation"/>
    <property type="match status" value="1"/>
</dbReference>
<dbReference type="InterPro" id="IPR036736">
    <property type="entry name" value="ACP-like_sf"/>
</dbReference>
<dbReference type="Gene3D" id="1.10.1200.10">
    <property type="entry name" value="ACP-like"/>
    <property type="match status" value="1"/>
</dbReference>
<accession>A0A499UKH2</accession>
<dbReference type="PANTHER" id="PTHR45527:SF1">
    <property type="entry name" value="FATTY ACID SYNTHASE"/>
    <property type="match status" value="1"/>
</dbReference>
<dbReference type="GO" id="GO:0043041">
    <property type="term" value="P:amino acid activation for nonribosomal peptide biosynthetic process"/>
    <property type="evidence" value="ECO:0007669"/>
    <property type="project" value="TreeGrafter"/>
</dbReference>
<reference evidence="2 3" key="1">
    <citation type="journal article" date="2020" name="Int. J. Syst. Evol. Microbiol.">
        <title>Reclassification of Streptomyces castelarensis and Streptomyces sporoclivatus as later heterotypic synonyms of Streptomyces antimycoticus.</title>
        <authorList>
            <person name="Komaki H."/>
            <person name="Tamura T."/>
        </authorList>
    </citation>
    <scope>NUCLEOTIDE SEQUENCE [LARGE SCALE GENOMIC DNA]</scope>
    <source>
        <strain evidence="2 3">NBRC 100767</strain>
    </source>
</reference>